<comment type="caution">
    <text evidence="1">The sequence shown here is derived from an EMBL/GenBank/DDBJ whole genome shotgun (WGS) entry which is preliminary data.</text>
</comment>
<protein>
    <submittedName>
        <fullName evidence="1">Uncharacterized protein</fullName>
    </submittedName>
</protein>
<evidence type="ECO:0000313" key="2">
    <source>
        <dbReference type="Proteomes" id="UP001163603"/>
    </source>
</evidence>
<name>A0ACC0XAM8_9ROSI</name>
<dbReference type="Proteomes" id="UP001163603">
    <property type="component" value="Chromosome 13"/>
</dbReference>
<reference evidence="2" key="1">
    <citation type="journal article" date="2023" name="G3 (Bethesda)">
        <title>Genome assembly and association tests identify interacting loci associated with vigor, precocity, and sex in interspecific pistachio rootstocks.</title>
        <authorList>
            <person name="Palmer W."/>
            <person name="Jacygrad E."/>
            <person name="Sagayaradj S."/>
            <person name="Cavanaugh K."/>
            <person name="Han R."/>
            <person name="Bertier L."/>
            <person name="Beede B."/>
            <person name="Kafkas S."/>
            <person name="Golino D."/>
            <person name="Preece J."/>
            <person name="Michelmore R."/>
        </authorList>
    </citation>
    <scope>NUCLEOTIDE SEQUENCE [LARGE SCALE GENOMIC DNA]</scope>
</reference>
<evidence type="ECO:0000313" key="1">
    <source>
        <dbReference type="EMBL" id="KAJ0014249.1"/>
    </source>
</evidence>
<proteinExistence type="predicted"/>
<sequence>MRDIASVPRNISRLWKIYNSVDVKKQFQCHARIDVSKLTGETELPTKMMESFIGAKEEWWFVLPNSLNGSRVILTFSEADNKKLGSPPVLNATSCGNLSAMQQESTVQSQDFSDDITGLEHSQDFIDGTEITGPEVSVKDEIVGCSSEVSDLRISVPTGEKQSQYFTDGTETTVPEVSDEEDVVGFYSEPSHLRTLVLTGDKPLILVVGVGDPNFPQPQCNCRDPNIASPIGPSIHLLPQRPLTDEEELELFLKEGQQRRKKESIFSGRAPEENLAKCGGLPLSICVVVGLLSTRKYSVASWLRVIEDPEQKQKEEEGTMVNDDIQLMEEEAAGISEHTLGVSDHLNA</sequence>
<keyword evidence="2" id="KW-1185">Reference proteome</keyword>
<dbReference type="EMBL" id="CM047748">
    <property type="protein sequence ID" value="KAJ0014249.1"/>
    <property type="molecule type" value="Genomic_DNA"/>
</dbReference>
<organism evidence="1 2">
    <name type="scientific">Pistacia integerrima</name>
    <dbReference type="NCBI Taxonomy" id="434235"/>
    <lineage>
        <taxon>Eukaryota</taxon>
        <taxon>Viridiplantae</taxon>
        <taxon>Streptophyta</taxon>
        <taxon>Embryophyta</taxon>
        <taxon>Tracheophyta</taxon>
        <taxon>Spermatophyta</taxon>
        <taxon>Magnoliopsida</taxon>
        <taxon>eudicotyledons</taxon>
        <taxon>Gunneridae</taxon>
        <taxon>Pentapetalae</taxon>
        <taxon>rosids</taxon>
        <taxon>malvids</taxon>
        <taxon>Sapindales</taxon>
        <taxon>Anacardiaceae</taxon>
        <taxon>Pistacia</taxon>
    </lineage>
</organism>
<accession>A0ACC0XAM8</accession>
<gene>
    <name evidence="1" type="ORF">Pint_21376</name>
</gene>